<feature type="transmembrane region" description="Helical" evidence="1">
    <location>
        <begin position="67"/>
        <end position="88"/>
    </location>
</feature>
<dbReference type="AlphaFoldDB" id="A0A2M9C0G3"/>
<organism evidence="2 3">
    <name type="scientific">Compostimonas suwonensis</name>
    <dbReference type="NCBI Taxonomy" id="1048394"/>
    <lineage>
        <taxon>Bacteria</taxon>
        <taxon>Bacillati</taxon>
        <taxon>Actinomycetota</taxon>
        <taxon>Actinomycetes</taxon>
        <taxon>Micrococcales</taxon>
        <taxon>Microbacteriaceae</taxon>
        <taxon>Compostimonas</taxon>
    </lineage>
</organism>
<dbReference type="RefSeq" id="WP_100344265.1">
    <property type="nucleotide sequence ID" value="NZ_PGFB01000002.1"/>
</dbReference>
<proteinExistence type="predicted"/>
<reference evidence="2 3" key="1">
    <citation type="submission" date="2017-11" db="EMBL/GenBank/DDBJ databases">
        <title>Genomic Encyclopedia of Archaeal and Bacterial Type Strains, Phase II (KMG-II): From Individual Species to Whole Genera.</title>
        <authorList>
            <person name="Goeker M."/>
        </authorList>
    </citation>
    <scope>NUCLEOTIDE SEQUENCE [LARGE SCALE GENOMIC DNA]</scope>
    <source>
        <strain evidence="2 3">DSM 25625</strain>
    </source>
</reference>
<name>A0A2M9C0G3_9MICO</name>
<comment type="caution">
    <text evidence="2">The sequence shown here is derived from an EMBL/GenBank/DDBJ whole genome shotgun (WGS) entry which is preliminary data.</text>
</comment>
<keyword evidence="1" id="KW-1133">Transmembrane helix</keyword>
<keyword evidence="3" id="KW-1185">Reference proteome</keyword>
<keyword evidence="1" id="KW-0812">Transmembrane</keyword>
<dbReference type="OrthoDB" id="5123397at2"/>
<sequence>MNSTNRVANRLLIVVCGLLLLIVGAAAAAVALVPMIRDGWDDIRGPVREQVAAWLQQTPLGDTGISWIMPAVLGLLAIGVIVLIVFIARQGRGHTRIAISEPTGEHGSTVVDAAVAEHAVQDSLTAHPEFVSSHVSTYRVRHTVVLKVSVTCRRGVSPKDAAALVESTLSALDELLGRELPALIQISGGFRSRATRATRLQ</sequence>
<dbReference type="EMBL" id="PGFB01000002">
    <property type="protein sequence ID" value="PJJ63805.1"/>
    <property type="molecule type" value="Genomic_DNA"/>
</dbReference>
<protein>
    <submittedName>
        <fullName evidence="2">Uncharacterized protein</fullName>
    </submittedName>
</protein>
<evidence type="ECO:0000313" key="3">
    <source>
        <dbReference type="Proteomes" id="UP000230161"/>
    </source>
</evidence>
<evidence type="ECO:0000313" key="2">
    <source>
        <dbReference type="EMBL" id="PJJ63805.1"/>
    </source>
</evidence>
<evidence type="ECO:0000256" key="1">
    <source>
        <dbReference type="SAM" id="Phobius"/>
    </source>
</evidence>
<gene>
    <name evidence="2" type="ORF">CLV54_1481</name>
</gene>
<keyword evidence="1" id="KW-0472">Membrane</keyword>
<dbReference type="Proteomes" id="UP000230161">
    <property type="component" value="Unassembled WGS sequence"/>
</dbReference>
<accession>A0A2M9C0G3</accession>